<dbReference type="PANTHER" id="PTHR33121">
    <property type="entry name" value="CYCLIC DI-GMP PHOSPHODIESTERASE PDEF"/>
    <property type="match status" value="1"/>
</dbReference>
<evidence type="ECO:0000259" key="1">
    <source>
        <dbReference type="PROSITE" id="PS50883"/>
    </source>
</evidence>
<dbReference type="InterPro" id="IPR011006">
    <property type="entry name" value="CheY-like_superfamily"/>
</dbReference>
<dbReference type="Gene3D" id="3.30.70.270">
    <property type="match status" value="1"/>
</dbReference>
<sequence>MRIVGYVRNEGLQAALEGAAAGLGAELTLLQAGESGAAGVEQLTAAMRTHPDVALVEPRPDLLANLREETGARGICLLVACSTDDEVRRAVAAGADDWLFLPTTRDEVESRIWAVSQRIRRGNAPASATQAAEHLRYEELLFDRSTGFPTLPVMLEQGREMLERRGRLTVLYIQFVRYSKLEEIYGWEKLDEVLQTTANSVREFYDRRRTKEESLLMVSHTGDDDFIFFTDLPDPVAEAEQRINELATELELHVRARLEGEHGEDVAGLFEIYIGSATLFRNPKVRTERQIYRGIREAAAAARGVESRERTRKVADLKTLLREEDVYIVYHPIVVTATREIYGYEALARGGMRALRSPEVLFGVAEEANLIWELSRLCRKRAIEGIDTHLQENELLFLNIDPHDFRDPTFRYLDLDELGVEHPERIVLEITERTAITDYPKFQGYLKEFRDRGFRFAVDDAGSGYAGLGSIANLSPDFIKLDISLIAGI</sequence>
<dbReference type="SMART" id="SM00052">
    <property type="entry name" value="EAL"/>
    <property type="match status" value="1"/>
</dbReference>
<dbReference type="Gene3D" id="3.40.50.2300">
    <property type="match status" value="1"/>
</dbReference>
<dbReference type="Pfam" id="PF00563">
    <property type="entry name" value="EAL"/>
    <property type="match status" value="1"/>
</dbReference>
<evidence type="ECO:0000313" key="2">
    <source>
        <dbReference type="EMBL" id="CAA9229015.1"/>
    </source>
</evidence>
<dbReference type="AlphaFoldDB" id="A0A6J4HMK7"/>
<dbReference type="InterPro" id="IPR050706">
    <property type="entry name" value="Cyclic-di-GMP_PDE-like"/>
</dbReference>
<dbReference type="InterPro" id="IPR001633">
    <property type="entry name" value="EAL_dom"/>
</dbReference>
<reference evidence="2" key="1">
    <citation type="submission" date="2020-02" db="EMBL/GenBank/DDBJ databases">
        <authorList>
            <person name="Meier V. D."/>
        </authorList>
    </citation>
    <scope>NUCLEOTIDE SEQUENCE</scope>
    <source>
        <strain evidence="2">AVDCRST_MAG52</strain>
    </source>
</reference>
<dbReference type="EMBL" id="CADCTN010000061">
    <property type="protein sequence ID" value="CAA9229015.1"/>
    <property type="molecule type" value="Genomic_DNA"/>
</dbReference>
<dbReference type="PROSITE" id="PS50883">
    <property type="entry name" value="EAL"/>
    <property type="match status" value="1"/>
</dbReference>
<name>A0A6J4HMK7_9ACTN</name>
<accession>A0A6J4HMK7</accession>
<dbReference type="SUPFAM" id="SSF141868">
    <property type="entry name" value="EAL domain-like"/>
    <property type="match status" value="1"/>
</dbReference>
<feature type="domain" description="EAL" evidence="1">
    <location>
        <begin position="310"/>
        <end position="489"/>
    </location>
</feature>
<dbReference type="GO" id="GO:0071111">
    <property type="term" value="F:cyclic-guanylate-specific phosphodiesterase activity"/>
    <property type="evidence" value="ECO:0007669"/>
    <property type="project" value="InterPro"/>
</dbReference>
<feature type="non-terminal residue" evidence="2">
    <location>
        <position position="489"/>
    </location>
</feature>
<dbReference type="Gene3D" id="3.20.20.450">
    <property type="entry name" value="EAL domain"/>
    <property type="match status" value="1"/>
</dbReference>
<gene>
    <name evidence="2" type="ORF">AVDCRST_MAG52-917</name>
</gene>
<dbReference type="SUPFAM" id="SSF52172">
    <property type="entry name" value="CheY-like"/>
    <property type="match status" value="1"/>
</dbReference>
<organism evidence="2">
    <name type="scientific">uncultured Blastococcus sp</name>
    <dbReference type="NCBI Taxonomy" id="217144"/>
    <lineage>
        <taxon>Bacteria</taxon>
        <taxon>Bacillati</taxon>
        <taxon>Actinomycetota</taxon>
        <taxon>Actinomycetes</taxon>
        <taxon>Geodermatophilales</taxon>
        <taxon>Geodermatophilaceae</taxon>
        <taxon>Blastococcus</taxon>
        <taxon>environmental samples</taxon>
    </lineage>
</organism>
<dbReference type="InterPro" id="IPR035919">
    <property type="entry name" value="EAL_sf"/>
</dbReference>
<dbReference type="InterPro" id="IPR043128">
    <property type="entry name" value="Rev_trsase/Diguanyl_cyclase"/>
</dbReference>
<dbReference type="CDD" id="cd01948">
    <property type="entry name" value="EAL"/>
    <property type="match status" value="1"/>
</dbReference>
<protein>
    <recommendedName>
        <fullName evidence="1">EAL domain-containing protein</fullName>
    </recommendedName>
</protein>
<dbReference type="PANTHER" id="PTHR33121:SF76">
    <property type="entry name" value="SIGNALING PROTEIN"/>
    <property type="match status" value="1"/>
</dbReference>
<proteinExistence type="predicted"/>